<dbReference type="InterPro" id="IPR050079">
    <property type="entry name" value="DEAD_box_RNA_helicase"/>
</dbReference>
<evidence type="ECO:0000256" key="11">
    <source>
        <dbReference type="PROSITE-ProRule" id="PRU00552"/>
    </source>
</evidence>
<dbReference type="InterPro" id="IPR033517">
    <property type="entry name" value="DDX54/DBP10_DEAD-box_helicase"/>
</dbReference>
<keyword evidence="4 12" id="KW-0547">Nucleotide-binding</keyword>
<dbReference type="SMART" id="SM01123">
    <property type="entry name" value="DBP10CT"/>
    <property type="match status" value="1"/>
</dbReference>
<evidence type="ECO:0000256" key="7">
    <source>
        <dbReference type="ARBA" id="ARBA00022840"/>
    </source>
</evidence>
<dbReference type="CDD" id="cd18787">
    <property type="entry name" value="SF2_C_DEAD"/>
    <property type="match status" value="1"/>
</dbReference>
<keyword evidence="5 12" id="KW-0378">Hydrolase</keyword>
<feature type="compositionally biased region" description="Basic and acidic residues" evidence="13">
    <location>
        <begin position="731"/>
        <end position="749"/>
    </location>
</feature>
<dbReference type="Proteomes" id="UP000078492">
    <property type="component" value="Unassembled WGS sequence"/>
</dbReference>
<feature type="domain" description="Helicase C-terminal" evidence="15">
    <location>
        <begin position="269"/>
        <end position="412"/>
    </location>
</feature>
<evidence type="ECO:0000256" key="9">
    <source>
        <dbReference type="ARBA" id="ARBA00023242"/>
    </source>
</evidence>
<keyword evidence="18" id="KW-1185">Reference proteome</keyword>
<comment type="subcellular location">
    <subcellularLocation>
        <location evidence="1">Nucleus</location>
        <location evidence="1">Nucleolus</location>
    </subcellularLocation>
</comment>
<reference evidence="17 18" key="1">
    <citation type="submission" date="2015-09" db="EMBL/GenBank/DDBJ databases">
        <title>Trachymyrmex cornetzi WGS genome.</title>
        <authorList>
            <person name="Nygaard S."/>
            <person name="Hu H."/>
            <person name="Boomsma J."/>
            <person name="Zhang G."/>
        </authorList>
    </citation>
    <scope>NUCLEOTIDE SEQUENCE [LARGE SCALE GENOMIC DNA]</scope>
    <source>
        <strain evidence="17">Tcor2-1</strain>
        <tissue evidence="17">Whole body</tissue>
    </source>
</reference>
<keyword evidence="6 12" id="KW-0347">Helicase</keyword>
<keyword evidence="7 12" id="KW-0067">ATP-binding</keyword>
<evidence type="ECO:0000256" key="5">
    <source>
        <dbReference type="ARBA" id="ARBA00022801"/>
    </source>
</evidence>
<dbReference type="PANTHER" id="PTHR47959:SF8">
    <property type="entry name" value="RNA HELICASE"/>
    <property type="match status" value="1"/>
</dbReference>
<dbReference type="GO" id="GO:0003724">
    <property type="term" value="F:RNA helicase activity"/>
    <property type="evidence" value="ECO:0007669"/>
    <property type="project" value="UniProtKB-EC"/>
</dbReference>
<keyword evidence="9" id="KW-0539">Nucleus</keyword>
<dbReference type="FunFam" id="3.40.50.300:FF:000865">
    <property type="entry name" value="ATP-dependent RNA helicase DDX54"/>
    <property type="match status" value="1"/>
</dbReference>
<dbReference type="SMART" id="SM00490">
    <property type="entry name" value="HELICc"/>
    <property type="match status" value="1"/>
</dbReference>
<evidence type="ECO:0000256" key="2">
    <source>
        <dbReference type="ARBA" id="ARBA00010379"/>
    </source>
</evidence>
<dbReference type="SMART" id="SM00487">
    <property type="entry name" value="DEXDc"/>
    <property type="match status" value="1"/>
</dbReference>
<evidence type="ECO:0000256" key="8">
    <source>
        <dbReference type="ARBA" id="ARBA00022884"/>
    </source>
</evidence>
<organism evidence="17 18">
    <name type="scientific">Trachymyrmex cornetzi</name>
    <dbReference type="NCBI Taxonomy" id="471704"/>
    <lineage>
        <taxon>Eukaryota</taxon>
        <taxon>Metazoa</taxon>
        <taxon>Ecdysozoa</taxon>
        <taxon>Arthropoda</taxon>
        <taxon>Hexapoda</taxon>
        <taxon>Insecta</taxon>
        <taxon>Pterygota</taxon>
        <taxon>Neoptera</taxon>
        <taxon>Endopterygota</taxon>
        <taxon>Hymenoptera</taxon>
        <taxon>Apocrita</taxon>
        <taxon>Aculeata</taxon>
        <taxon>Formicoidea</taxon>
        <taxon>Formicidae</taxon>
        <taxon>Myrmicinae</taxon>
        <taxon>Trachymyrmex</taxon>
    </lineage>
</organism>
<protein>
    <recommendedName>
        <fullName evidence="3">RNA helicase</fullName>
        <ecNumber evidence="3">3.6.4.13</ecNumber>
    </recommendedName>
</protein>
<dbReference type="Pfam" id="PF08147">
    <property type="entry name" value="DBP10CT"/>
    <property type="match status" value="1"/>
</dbReference>
<evidence type="ECO:0000259" key="14">
    <source>
        <dbReference type="PROSITE" id="PS51192"/>
    </source>
</evidence>
<evidence type="ECO:0000259" key="16">
    <source>
        <dbReference type="PROSITE" id="PS51195"/>
    </source>
</evidence>
<dbReference type="PROSITE" id="PS00039">
    <property type="entry name" value="DEAD_ATP_HELICASE"/>
    <property type="match status" value="1"/>
</dbReference>
<feature type="compositionally biased region" description="Basic residues" evidence="13">
    <location>
        <begin position="750"/>
        <end position="777"/>
    </location>
</feature>
<dbReference type="KEGG" id="tcz:108762753"/>
<feature type="region of interest" description="Disordered" evidence="13">
    <location>
        <begin position="697"/>
        <end position="777"/>
    </location>
</feature>
<proteinExistence type="inferred from homology"/>
<evidence type="ECO:0000256" key="13">
    <source>
        <dbReference type="SAM" id="MobiDB-lite"/>
    </source>
</evidence>
<dbReference type="EC" id="3.6.4.13" evidence="3"/>
<dbReference type="SUPFAM" id="SSF52540">
    <property type="entry name" value="P-loop containing nucleoside triphosphate hydrolases"/>
    <property type="match status" value="1"/>
</dbReference>
<evidence type="ECO:0000256" key="10">
    <source>
        <dbReference type="ARBA" id="ARBA00047984"/>
    </source>
</evidence>
<dbReference type="InterPro" id="IPR027417">
    <property type="entry name" value="P-loop_NTPase"/>
</dbReference>
<dbReference type="GO" id="GO:0003723">
    <property type="term" value="F:RNA binding"/>
    <property type="evidence" value="ECO:0007669"/>
    <property type="project" value="UniProtKB-KW"/>
</dbReference>
<dbReference type="Pfam" id="PF00270">
    <property type="entry name" value="DEAD"/>
    <property type="match status" value="1"/>
</dbReference>
<dbReference type="CDD" id="cd17959">
    <property type="entry name" value="DEADc_DDX54"/>
    <property type="match status" value="1"/>
</dbReference>
<gene>
    <name evidence="17" type="ORF">ALC57_09584</name>
</gene>
<evidence type="ECO:0000256" key="4">
    <source>
        <dbReference type="ARBA" id="ARBA00022741"/>
    </source>
</evidence>
<evidence type="ECO:0000313" key="17">
    <source>
        <dbReference type="EMBL" id="KYN18076.1"/>
    </source>
</evidence>
<dbReference type="InterPro" id="IPR001650">
    <property type="entry name" value="Helicase_C-like"/>
</dbReference>
<dbReference type="PROSITE" id="PS51195">
    <property type="entry name" value="Q_MOTIF"/>
    <property type="match status" value="1"/>
</dbReference>
<dbReference type="GO" id="GO:0010468">
    <property type="term" value="P:regulation of gene expression"/>
    <property type="evidence" value="ECO:0007669"/>
    <property type="project" value="UniProtKB-ARBA"/>
</dbReference>
<dbReference type="PROSITE" id="PS51192">
    <property type="entry name" value="HELICASE_ATP_BIND_1"/>
    <property type="match status" value="1"/>
</dbReference>
<accession>A0A195DZ19</accession>
<evidence type="ECO:0000256" key="1">
    <source>
        <dbReference type="ARBA" id="ARBA00004604"/>
    </source>
</evidence>
<dbReference type="PROSITE" id="PS51194">
    <property type="entry name" value="HELICASE_CTER"/>
    <property type="match status" value="1"/>
</dbReference>
<dbReference type="InterPro" id="IPR014014">
    <property type="entry name" value="RNA_helicase_DEAD_Q_motif"/>
</dbReference>
<dbReference type="GO" id="GO:0005829">
    <property type="term" value="C:cytosol"/>
    <property type="evidence" value="ECO:0007669"/>
    <property type="project" value="TreeGrafter"/>
</dbReference>
<evidence type="ECO:0000313" key="18">
    <source>
        <dbReference type="Proteomes" id="UP000078492"/>
    </source>
</evidence>
<dbReference type="InterPro" id="IPR000629">
    <property type="entry name" value="RNA-helicase_DEAD-box_CS"/>
</dbReference>
<comment type="catalytic activity">
    <reaction evidence="10">
        <text>ATP + H2O = ADP + phosphate + H(+)</text>
        <dbReference type="Rhea" id="RHEA:13065"/>
        <dbReference type="ChEBI" id="CHEBI:15377"/>
        <dbReference type="ChEBI" id="CHEBI:15378"/>
        <dbReference type="ChEBI" id="CHEBI:30616"/>
        <dbReference type="ChEBI" id="CHEBI:43474"/>
        <dbReference type="ChEBI" id="CHEBI:456216"/>
        <dbReference type="EC" id="3.6.4.13"/>
    </reaction>
</comment>
<evidence type="ECO:0000259" key="15">
    <source>
        <dbReference type="PROSITE" id="PS51194"/>
    </source>
</evidence>
<dbReference type="GO" id="GO:0005524">
    <property type="term" value="F:ATP binding"/>
    <property type="evidence" value="ECO:0007669"/>
    <property type="project" value="UniProtKB-KW"/>
</dbReference>
<dbReference type="GO" id="GO:0016887">
    <property type="term" value="F:ATP hydrolysis activity"/>
    <property type="evidence" value="ECO:0007669"/>
    <property type="project" value="RHEA"/>
</dbReference>
<dbReference type="Gene3D" id="3.40.50.300">
    <property type="entry name" value="P-loop containing nucleotide triphosphate hydrolases"/>
    <property type="match status" value="2"/>
</dbReference>
<evidence type="ECO:0000256" key="12">
    <source>
        <dbReference type="RuleBase" id="RU000492"/>
    </source>
</evidence>
<dbReference type="InterPro" id="IPR014001">
    <property type="entry name" value="Helicase_ATP-bd"/>
</dbReference>
<dbReference type="OrthoDB" id="10261375at2759"/>
<feature type="compositionally biased region" description="Acidic residues" evidence="13">
    <location>
        <begin position="701"/>
        <end position="711"/>
    </location>
</feature>
<feature type="domain" description="Helicase ATP-binding" evidence="14">
    <location>
        <begin position="67"/>
        <end position="239"/>
    </location>
</feature>
<feature type="domain" description="DEAD-box RNA helicase Q" evidence="16">
    <location>
        <begin position="36"/>
        <end position="64"/>
    </location>
</feature>
<dbReference type="AlphaFoldDB" id="A0A195DZ19"/>
<evidence type="ECO:0000256" key="6">
    <source>
        <dbReference type="ARBA" id="ARBA00022806"/>
    </source>
</evidence>
<dbReference type="EMBL" id="KQ980044">
    <property type="protein sequence ID" value="KYN18076.1"/>
    <property type="molecule type" value="Genomic_DNA"/>
</dbReference>
<feature type="short sequence motif" description="Q motif" evidence="11">
    <location>
        <begin position="36"/>
        <end position="64"/>
    </location>
</feature>
<dbReference type="PANTHER" id="PTHR47959">
    <property type="entry name" value="ATP-DEPENDENT RNA HELICASE RHLE-RELATED"/>
    <property type="match status" value="1"/>
</dbReference>
<dbReference type="GO" id="GO:0005730">
    <property type="term" value="C:nucleolus"/>
    <property type="evidence" value="ECO:0007669"/>
    <property type="project" value="UniProtKB-SubCell"/>
</dbReference>
<name>A0A195DZ19_9HYME</name>
<sequence length="777" mass="88553">MKDDDLVGFADPNTVSDNDEDNEIASIKKKISKKSGGFQSMALSFPILKGILKRGYKIPTPIQRKTIPLALEGRDVVAMARTGSGKTACFLIPLFEKLKARQAKTGARALILSPTRELALQTLKFIKELGRFTGLKSAVILGGDSMDNQFSAIHGNPDIIVATPGRLLHICVEMDLQLKNIEYIVFDEADRLFEMGFGEQIQEIVNRLPESRQTLLFSATLPKILVDFAKAGLSDPVLLRLDVESKLPEGLTLSFITCRPEEKLAVLLNLLKRIIKPESQIIIFAETMHHVEYIHQILDKAGISNTFIYSNLDPSARKINAAKFQIGKVRVLIVTDVAARGIDIPHLDYVINFNFPAKSKLFVHRVGRCARAGRVGTAYNIVSSDEYPYLLDLHLFLGRPLTIVPTTETDESMECAVGKLPQAMVEEELAELINWHNTSTDLINMRKVCNNAYQQYVRSRPSASTESVKRIKELRINEAGILPQYSDASHINTADIISRMKNYRPQGTIFEIGTKTNSTDYQVMKAKRMFHKENILNFRKKMEEHKTDKINTASELSQKVELPSSNTEEINAAFRTVVVPKKRTSDDLYKLSKKKKRLTKRDEEYYIPYSAPDKHTEDGLAVNTFATEADKAQMDLTADNEDGHHLQTQLKKWDRKRKKMVTVERDSKTKKIRTESGVWIPATYKTNRYNVWKEKSKIDENDSEDDSEEEPSQQKNLRTTVNTHWARHNQKLKDKIKIKSELKRPEQILKARKLLEKKRQKNGRKRNKGQKNRTRKH</sequence>
<keyword evidence="8" id="KW-0694">RNA-binding</keyword>
<dbReference type="InterPro" id="IPR012541">
    <property type="entry name" value="DBP10_C"/>
</dbReference>
<evidence type="ECO:0000256" key="3">
    <source>
        <dbReference type="ARBA" id="ARBA00012552"/>
    </source>
</evidence>
<dbReference type="Pfam" id="PF00271">
    <property type="entry name" value="Helicase_C"/>
    <property type="match status" value="1"/>
</dbReference>
<dbReference type="STRING" id="471704.A0A195DZ19"/>
<comment type="similarity">
    <text evidence="2">Belongs to the DEAD box helicase family. DDX54/DBP10 subfamily.</text>
</comment>
<dbReference type="InterPro" id="IPR011545">
    <property type="entry name" value="DEAD/DEAH_box_helicase_dom"/>
</dbReference>